<dbReference type="GO" id="GO:0032797">
    <property type="term" value="C:SMN complex"/>
    <property type="evidence" value="ECO:0007669"/>
    <property type="project" value="TreeGrafter"/>
</dbReference>
<dbReference type="PANTHER" id="PTHR46362:SF1">
    <property type="entry name" value="GEM-ASSOCIATED PROTEIN 5"/>
    <property type="match status" value="1"/>
</dbReference>
<accession>A0A3M7QHV7</accession>
<dbReference type="InterPro" id="IPR015943">
    <property type="entry name" value="WD40/YVTN_repeat-like_dom_sf"/>
</dbReference>
<dbReference type="InterPro" id="IPR052640">
    <property type="entry name" value="Gemin-5"/>
</dbReference>
<dbReference type="GO" id="GO:0003730">
    <property type="term" value="F:mRNA 3'-UTR binding"/>
    <property type="evidence" value="ECO:0007669"/>
    <property type="project" value="TreeGrafter"/>
</dbReference>
<dbReference type="EMBL" id="REGN01006123">
    <property type="protein sequence ID" value="RNA10724.1"/>
    <property type="molecule type" value="Genomic_DNA"/>
</dbReference>
<dbReference type="InterPro" id="IPR001680">
    <property type="entry name" value="WD40_rpt"/>
</dbReference>
<proteinExistence type="predicted"/>
<protein>
    <submittedName>
        <fullName evidence="2">Gem-associated 5</fullName>
    </submittedName>
</protein>
<keyword evidence="3" id="KW-1185">Reference proteome</keyword>
<evidence type="ECO:0000313" key="2">
    <source>
        <dbReference type="EMBL" id="RNA10724.1"/>
    </source>
</evidence>
<gene>
    <name evidence="2" type="ORF">BpHYR1_009497</name>
</gene>
<dbReference type="SUPFAM" id="SSF50978">
    <property type="entry name" value="WD40 repeat-like"/>
    <property type="match status" value="1"/>
</dbReference>
<dbReference type="AlphaFoldDB" id="A0A3M7QHV7"/>
<feature type="domain" description="Gem-associated protein 5 second beta-propeller" evidence="1">
    <location>
        <begin position="36"/>
        <end position="319"/>
    </location>
</feature>
<dbReference type="PANTHER" id="PTHR46362">
    <property type="entry name" value="GEM-ASSOCIATED PROTEIN 5"/>
    <property type="match status" value="1"/>
</dbReference>
<dbReference type="SMART" id="SM00320">
    <property type="entry name" value="WD40"/>
    <property type="match status" value="4"/>
</dbReference>
<name>A0A3M7QHV7_BRAPC</name>
<dbReference type="OrthoDB" id="7326421at2759"/>
<evidence type="ECO:0000259" key="1">
    <source>
        <dbReference type="Pfam" id="PF23775"/>
    </source>
</evidence>
<dbReference type="Proteomes" id="UP000276133">
    <property type="component" value="Unassembled WGS sequence"/>
</dbReference>
<dbReference type="GO" id="GO:0005634">
    <property type="term" value="C:nucleus"/>
    <property type="evidence" value="ECO:0007669"/>
    <property type="project" value="TreeGrafter"/>
</dbReference>
<comment type="caution">
    <text evidence="2">The sequence shown here is derived from an EMBL/GenBank/DDBJ whole genome shotgun (WGS) entry which is preliminary data.</text>
</comment>
<dbReference type="GO" id="GO:0000387">
    <property type="term" value="P:spliceosomal snRNP assembly"/>
    <property type="evidence" value="ECO:0007669"/>
    <property type="project" value="TreeGrafter"/>
</dbReference>
<reference evidence="2 3" key="1">
    <citation type="journal article" date="2018" name="Sci. Rep.">
        <title>Genomic signatures of local adaptation to the degree of environmental predictability in rotifers.</title>
        <authorList>
            <person name="Franch-Gras L."/>
            <person name="Hahn C."/>
            <person name="Garcia-Roger E.M."/>
            <person name="Carmona M.J."/>
            <person name="Serra M."/>
            <person name="Gomez A."/>
        </authorList>
    </citation>
    <scope>NUCLEOTIDE SEQUENCE [LARGE SCALE GENOMIC DNA]</scope>
    <source>
        <strain evidence="2">HYR1</strain>
    </source>
</reference>
<dbReference type="Gene3D" id="2.130.10.10">
    <property type="entry name" value="YVTN repeat-like/Quinoprotein amine dehydrogenase"/>
    <property type="match status" value="1"/>
</dbReference>
<dbReference type="Pfam" id="PF23775">
    <property type="entry name" value="Beta-prop_RIG_2nd"/>
    <property type="match status" value="1"/>
</dbReference>
<dbReference type="STRING" id="10195.A0A3M7QHV7"/>
<organism evidence="2 3">
    <name type="scientific">Brachionus plicatilis</name>
    <name type="common">Marine rotifer</name>
    <name type="synonym">Brachionus muelleri</name>
    <dbReference type="NCBI Taxonomy" id="10195"/>
    <lineage>
        <taxon>Eukaryota</taxon>
        <taxon>Metazoa</taxon>
        <taxon>Spiralia</taxon>
        <taxon>Gnathifera</taxon>
        <taxon>Rotifera</taxon>
        <taxon>Eurotatoria</taxon>
        <taxon>Monogononta</taxon>
        <taxon>Pseudotrocha</taxon>
        <taxon>Ploima</taxon>
        <taxon>Brachionidae</taxon>
        <taxon>Brachionus</taxon>
    </lineage>
</organism>
<dbReference type="InterPro" id="IPR056424">
    <property type="entry name" value="Beta-prop_GEMI5_2nd"/>
</dbReference>
<evidence type="ECO:0000313" key="3">
    <source>
        <dbReference type="Proteomes" id="UP000276133"/>
    </source>
</evidence>
<sequence>MCNKTSPLNTWCLNSFKQEKSLLTLNGFVYAVASSPIDPNFVAVAVGDSSIKLMKNKQKVKSFSKNINSEVTQITWHPTKESLIAFGTKDGKVGIADIISGSKPAYYIYTSFNQSVYTLVWSEDLLNTEQDEDTSKKYNLFSVSDGKIMQHYVQSFSLGKDSLSPDNFLKNLLNEEETNSEYGLTEFSVLKIKGGGNIFCIGKFDGSIECYKSLSNKVSKICSLFNHQKLITCMRWNADEYDEGSEQPVYLASGSNDFNVIVVEFNQILNQFNDSNTTINVYSKYKLKLEGHKERITCLSWCKGLNSLLASCSYDSTVQENNNKVTISIVKKCSLS</sequence>
<dbReference type="InterPro" id="IPR036322">
    <property type="entry name" value="WD40_repeat_dom_sf"/>
</dbReference>